<dbReference type="PANTHER" id="PTHR31631:SF0">
    <property type="entry name" value="PROTEIN NETWORKED 2D"/>
    <property type="match status" value="1"/>
</dbReference>
<dbReference type="EnsemblPlants" id="AET1Gv20130800.11">
    <property type="protein sequence ID" value="AET1Gv20130800.11"/>
    <property type="gene ID" value="AET1Gv20130800"/>
</dbReference>
<dbReference type="Gramene" id="AET1Gv20130800.3">
    <property type="protein sequence ID" value="AET1Gv20130800.3"/>
    <property type="gene ID" value="AET1Gv20130800"/>
</dbReference>
<dbReference type="Gramene" id="AET1Gv20130800.4">
    <property type="protein sequence ID" value="AET1Gv20130800.4"/>
    <property type="gene ID" value="AET1Gv20130800"/>
</dbReference>
<accession>A0A452XRB6</accession>
<reference evidence="1" key="4">
    <citation type="submission" date="2019-03" db="UniProtKB">
        <authorList>
            <consortium name="EnsemblPlants"/>
        </authorList>
    </citation>
    <scope>IDENTIFICATION</scope>
</reference>
<dbReference type="Gramene" id="AET1Gv20130800.10">
    <property type="protein sequence ID" value="AET1Gv20130800.10"/>
    <property type="gene ID" value="AET1Gv20130800"/>
</dbReference>
<dbReference type="PANTHER" id="PTHR31631">
    <property type="entry name" value="PROTEIN NETWORKED 2D"/>
    <property type="match status" value="1"/>
</dbReference>
<evidence type="ECO:0000313" key="2">
    <source>
        <dbReference type="Proteomes" id="UP000015105"/>
    </source>
</evidence>
<dbReference type="Gramene" id="AET1Gv20130800.2">
    <property type="protein sequence ID" value="AET1Gv20130800.2"/>
    <property type="gene ID" value="AET1Gv20130800"/>
</dbReference>
<dbReference type="Gramene" id="AET1Gv20130800.1">
    <property type="protein sequence ID" value="AET1Gv20130800.1"/>
    <property type="gene ID" value="AET1Gv20130800"/>
</dbReference>
<reference evidence="1" key="3">
    <citation type="journal article" date="2017" name="Nature">
        <title>Genome sequence of the progenitor of the wheat D genome Aegilops tauschii.</title>
        <authorList>
            <person name="Luo M.C."/>
            <person name="Gu Y.Q."/>
            <person name="Puiu D."/>
            <person name="Wang H."/>
            <person name="Twardziok S.O."/>
            <person name="Deal K.R."/>
            <person name="Huo N."/>
            <person name="Zhu T."/>
            <person name="Wang L."/>
            <person name="Wang Y."/>
            <person name="McGuire P.E."/>
            <person name="Liu S."/>
            <person name="Long H."/>
            <person name="Ramasamy R.K."/>
            <person name="Rodriguez J.C."/>
            <person name="Van S.L."/>
            <person name="Yuan L."/>
            <person name="Wang Z."/>
            <person name="Xia Z."/>
            <person name="Xiao L."/>
            <person name="Anderson O.D."/>
            <person name="Ouyang S."/>
            <person name="Liang Y."/>
            <person name="Zimin A.V."/>
            <person name="Pertea G."/>
            <person name="Qi P."/>
            <person name="Bennetzen J.L."/>
            <person name="Dai X."/>
            <person name="Dawson M.W."/>
            <person name="Muller H.G."/>
            <person name="Kugler K."/>
            <person name="Rivarola-Duarte L."/>
            <person name="Spannagl M."/>
            <person name="Mayer K.F.X."/>
            <person name="Lu F.H."/>
            <person name="Bevan M.W."/>
            <person name="Leroy P."/>
            <person name="Li P."/>
            <person name="You F.M."/>
            <person name="Sun Q."/>
            <person name="Liu Z."/>
            <person name="Lyons E."/>
            <person name="Wicker T."/>
            <person name="Salzberg S.L."/>
            <person name="Devos K.M."/>
            <person name="Dvorak J."/>
        </authorList>
    </citation>
    <scope>NUCLEOTIDE SEQUENCE [LARGE SCALE GENOMIC DNA]</scope>
    <source>
        <strain evidence="1">cv. AL8/78</strain>
    </source>
</reference>
<dbReference type="Gramene" id="AET1Gv20130800.11">
    <property type="protein sequence ID" value="AET1Gv20130800.11"/>
    <property type="gene ID" value="AET1Gv20130800"/>
</dbReference>
<reference evidence="2" key="2">
    <citation type="journal article" date="2017" name="Nat. Plants">
        <title>The Aegilops tauschii genome reveals multiple impacts of transposons.</title>
        <authorList>
            <person name="Zhao G."/>
            <person name="Zou C."/>
            <person name="Li K."/>
            <person name="Wang K."/>
            <person name="Li T."/>
            <person name="Gao L."/>
            <person name="Zhang X."/>
            <person name="Wang H."/>
            <person name="Yang Z."/>
            <person name="Liu X."/>
            <person name="Jiang W."/>
            <person name="Mao L."/>
            <person name="Kong X."/>
            <person name="Jiao Y."/>
            <person name="Jia J."/>
        </authorList>
    </citation>
    <scope>NUCLEOTIDE SEQUENCE [LARGE SCALE GENOMIC DNA]</scope>
    <source>
        <strain evidence="2">cv. AL8/78</strain>
    </source>
</reference>
<dbReference type="Gramene" id="AET1Gv20130800.7">
    <property type="protein sequence ID" value="AET1Gv20130800.7"/>
    <property type="gene ID" value="AET1Gv20130800"/>
</dbReference>
<name>A0A452XRB6_AEGTS</name>
<organism evidence="1 2">
    <name type="scientific">Aegilops tauschii subsp. strangulata</name>
    <name type="common">Goatgrass</name>
    <dbReference type="NCBI Taxonomy" id="200361"/>
    <lineage>
        <taxon>Eukaryota</taxon>
        <taxon>Viridiplantae</taxon>
        <taxon>Streptophyta</taxon>
        <taxon>Embryophyta</taxon>
        <taxon>Tracheophyta</taxon>
        <taxon>Spermatophyta</taxon>
        <taxon>Magnoliopsida</taxon>
        <taxon>Liliopsida</taxon>
        <taxon>Poales</taxon>
        <taxon>Poaceae</taxon>
        <taxon>BOP clade</taxon>
        <taxon>Pooideae</taxon>
        <taxon>Triticodae</taxon>
        <taxon>Triticeae</taxon>
        <taxon>Triticinae</taxon>
        <taxon>Aegilops</taxon>
    </lineage>
</organism>
<dbReference type="Gramene" id="AET1Gv20130800.9">
    <property type="protein sequence ID" value="AET1Gv20130800.9"/>
    <property type="gene ID" value="AET1Gv20130800"/>
</dbReference>
<reference evidence="2" key="1">
    <citation type="journal article" date="2014" name="Science">
        <title>Ancient hybridizations among the ancestral genomes of bread wheat.</title>
        <authorList>
            <consortium name="International Wheat Genome Sequencing Consortium,"/>
            <person name="Marcussen T."/>
            <person name="Sandve S.R."/>
            <person name="Heier L."/>
            <person name="Spannagl M."/>
            <person name="Pfeifer M."/>
            <person name="Jakobsen K.S."/>
            <person name="Wulff B.B."/>
            <person name="Steuernagel B."/>
            <person name="Mayer K.F."/>
            <person name="Olsen O.A."/>
        </authorList>
    </citation>
    <scope>NUCLEOTIDE SEQUENCE [LARGE SCALE GENOMIC DNA]</scope>
    <source>
        <strain evidence="2">cv. AL8/78</strain>
    </source>
</reference>
<dbReference type="EnsemblPlants" id="AET1Gv20130800.7">
    <property type="protein sequence ID" value="AET1Gv20130800.7"/>
    <property type="gene ID" value="AET1Gv20130800"/>
</dbReference>
<dbReference type="Gramene" id="AET1Gv20130800.8">
    <property type="protein sequence ID" value="AET1Gv20130800.8"/>
    <property type="gene ID" value="AET1Gv20130800"/>
</dbReference>
<dbReference type="EnsemblPlants" id="AET1Gv20130800.8">
    <property type="protein sequence ID" value="AET1Gv20130800.8"/>
    <property type="gene ID" value="AET1Gv20130800"/>
</dbReference>
<proteinExistence type="predicted"/>
<protein>
    <recommendedName>
        <fullName evidence="3">NAB domain-containing protein</fullName>
    </recommendedName>
</protein>
<dbReference type="Proteomes" id="UP000015105">
    <property type="component" value="Chromosome 1D"/>
</dbReference>
<dbReference type="EnsemblPlants" id="AET1Gv20130800.1">
    <property type="protein sequence ID" value="AET1Gv20130800.1"/>
    <property type="gene ID" value="AET1Gv20130800"/>
</dbReference>
<reference evidence="1" key="5">
    <citation type="journal article" date="2021" name="G3 (Bethesda)">
        <title>Aegilops tauschii genome assembly Aet v5.0 features greater sequence contiguity and improved annotation.</title>
        <authorList>
            <person name="Wang L."/>
            <person name="Zhu T."/>
            <person name="Rodriguez J.C."/>
            <person name="Deal K.R."/>
            <person name="Dubcovsky J."/>
            <person name="McGuire P.E."/>
            <person name="Lux T."/>
            <person name="Spannagl M."/>
            <person name="Mayer K.F.X."/>
            <person name="Baldrich P."/>
            <person name="Meyers B.C."/>
            <person name="Huo N."/>
            <person name="Gu Y.Q."/>
            <person name="Zhou H."/>
            <person name="Devos K.M."/>
            <person name="Bennetzen J.L."/>
            <person name="Unver T."/>
            <person name="Budak H."/>
            <person name="Gulick P.J."/>
            <person name="Galiba G."/>
            <person name="Kalapos B."/>
            <person name="Nelson D.R."/>
            <person name="Li P."/>
            <person name="You F.M."/>
            <person name="Luo M.C."/>
            <person name="Dvorak J."/>
        </authorList>
    </citation>
    <scope>NUCLEOTIDE SEQUENCE [LARGE SCALE GENOMIC DNA]</scope>
    <source>
        <strain evidence="1">cv. AL8/78</strain>
    </source>
</reference>
<dbReference type="EnsemblPlants" id="AET1Gv20130800.4">
    <property type="protein sequence ID" value="AET1Gv20130800.4"/>
    <property type="gene ID" value="AET1Gv20130800"/>
</dbReference>
<keyword evidence="2" id="KW-1185">Reference proteome</keyword>
<sequence>MLQRAASNAYSWWWASHIRTRQSKWLDSNLQGPFPFFVAPTHIRA</sequence>
<evidence type="ECO:0008006" key="3">
    <source>
        <dbReference type="Google" id="ProtNLM"/>
    </source>
</evidence>
<evidence type="ECO:0000313" key="1">
    <source>
        <dbReference type="EnsemblPlants" id="AET1Gv20130800.7"/>
    </source>
</evidence>
<dbReference type="AlphaFoldDB" id="A0A452XRB6"/>
<dbReference type="EnsemblPlants" id="AET1Gv20130800.2">
    <property type="protein sequence ID" value="AET1Gv20130800.2"/>
    <property type="gene ID" value="AET1Gv20130800"/>
</dbReference>
<dbReference type="EnsemblPlants" id="AET1Gv20130800.3">
    <property type="protein sequence ID" value="AET1Gv20130800.3"/>
    <property type="gene ID" value="AET1Gv20130800"/>
</dbReference>
<dbReference type="EnsemblPlants" id="AET1Gv20130800.10">
    <property type="protein sequence ID" value="AET1Gv20130800.10"/>
    <property type="gene ID" value="AET1Gv20130800"/>
</dbReference>
<dbReference type="EnsemblPlants" id="AET1Gv20130800.9">
    <property type="protein sequence ID" value="AET1Gv20130800.9"/>
    <property type="gene ID" value="AET1Gv20130800"/>
</dbReference>